<feature type="transmembrane region" description="Helical" evidence="8">
    <location>
        <begin position="398"/>
        <end position="417"/>
    </location>
</feature>
<keyword evidence="2" id="KW-0813">Transport</keyword>
<keyword evidence="4 8" id="KW-0812">Transmembrane</keyword>
<feature type="compositionally biased region" description="Polar residues" evidence="7">
    <location>
        <begin position="467"/>
        <end position="477"/>
    </location>
</feature>
<dbReference type="EMBL" id="CP094970">
    <property type="protein sequence ID" value="UYM04629.1"/>
    <property type="molecule type" value="Genomic_DNA"/>
</dbReference>
<proteinExistence type="predicted"/>
<dbReference type="SUPFAM" id="SSF103473">
    <property type="entry name" value="MFS general substrate transporter"/>
    <property type="match status" value="1"/>
</dbReference>
<dbReference type="PROSITE" id="PS50850">
    <property type="entry name" value="MFS"/>
    <property type="match status" value="1"/>
</dbReference>
<evidence type="ECO:0000313" key="11">
    <source>
        <dbReference type="Proteomes" id="UP001164390"/>
    </source>
</evidence>
<feature type="transmembrane region" description="Helical" evidence="8">
    <location>
        <begin position="106"/>
        <end position="124"/>
    </location>
</feature>
<feature type="transmembrane region" description="Helical" evidence="8">
    <location>
        <begin position="191"/>
        <end position="212"/>
    </location>
</feature>
<dbReference type="KEGG" id="sgrg:L0C25_19155"/>
<evidence type="ECO:0000256" key="5">
    <source>
        <dbReference type="ARBA" id="ARBA00022989"/>
    </source>
</evidence>
<evidence type="ECO:0000259" key="9">
    <source>
        <dbReference type="PROSITE" id="PS50850"/>
    </source>
</evidence>
<feature type="transmembrane region" description="Helical" evidence="8">
    <location>
        <begin position="160"/>
        <end position="179"/>
    </location>
</feature>
<dbReference type="InterPro" id="IPR020846">
    <property type="entry name" value="MFS_dom"/>
</dbReference>
<keyword evidence="11" id="KW-1185">Reference proteome</keyword>
<feature type="transmembrane region" description="Helical" evidence="8">
    <location>
        <begin position="131"/>
        <end position="154"/>
    </location>
</feature>
<organism evidence="10 11">
    <name type="scientific">Solicola gregarius</name>
    <dbReference type="NCBI Taxonomy" id="2908642"/>
    <lineage>
        <taxon>Bacteria</taxon>
        <taxon>Bacillati</taxon>
        <taxon>Actinomycetota</taxon>
        <taxon>Actinomycetes</taxon>
        <taxon>Propionibacteriales</taxon>
        <taxon>Nocardioidaceae</taxon>
        <taxon>Solicola</taxon>
    </lineage>
</organism>
<keyword evidence="3" id="KW-1003">Cell membrane</keyword>
<dbReference type="PANTHER" id="PTHR42718">
    <property type="entry name" value="MAJOR FACILITATOR SUPERFAMILY MULTIDRUG TRANSPORTER MFSC"/>
    <property type="match status" value="1"/>
</dbReference>
<feature type="transmembrane region" description="Helical" evidence="8">
    <location>
        <begin position="74"/>
        <end position="100"/>
    </location>
</feature>
<dbReference type="Gene3D" id="1.20.1720.10">
    <property type="entry name" value="Multidrug resistance protein D"/>
    <property type="match status" value="1"/>
</dbReference>
<feature type="transmembrane region" description="Helical" evidence="8">
    <location>
        <begin position="50"/>
        <end position="67"/>
    </location>
</feature>
<gene>
    <name evidence="10" type="ORF">L0C25_19155</name>
</gene>
<dbReference type="GO" id="GO:0022857">
    <property type="term" value="F:transmembrane transporter activity"/>
    <property type="evidence" value="ECO:0007669"/>
    <property type="project" value="InterPro"/>
</dbReference>
<dbReference type="RefSeq" id="WP_271633387.1">
    <property type="nucleotide sequence ID" value="NZ_CP094970.1"/>
</dbReference>
<feature type="transmembrane region" description="Helical" evidence="8">
    <location>
        <begin position="351"/>
        <end position="377"/>
    </location>
</feature>
<evidence type="ECO:0000256" key="2">
    <source>
        <dbReference type="ARBA" id="ARBA00022448"/>
    </source>
</evidence>
<name>A0AA46TFY1_9ACTN</name>
<dbReference type="InterPro" id="IPR004638">
    <property type="entry name" value="EmrB-like"/>
</dbReference>
<evidence type="ECO:0000256" key="1">
    <source>
        <dbReference type="ARBA" id="ARBA00004651"/>
    </source>
</evidence>
<dbReference type="Gene3D" id="1.20.1250.20">
    <property type="entry name" value="MFS general substrate transporter like domains"/>
    <property type="match status" value="1"/>
</dbReference>
<feature type="transmembrane region" description="Helical" evidence="8">
    <location>
        <begin position="7"/>
        <end position="30"/>
    </location>
</feature>
<evidence type="ECO:0000313" key="10">
    <source>
        <dbReference type="EMBL" id="UYM04629.1"/>
    </source>
</evidence>
<dbReference type="GO" id="GO:0005886">
    <property type="term" value="C:plasma membrane"/>
    <property type="evidence" value="ECO:0007669"/>
    <property type="project" value="UniProtKB-SubCell"/>
</dbReference>
<keyword evidence="5 8" id="KW-1133">Transmembrane helix</keyword>
<reference evidence="10" key="1">
    <citation type="submission" date="2022-01" db="EMBL/GenBank/DDBJ databases">
        <title>Nocardioidaceae gen. sp. A5X3R13.</title>
        <authorList>
            <person name="Lopez Marin M.A."/>
            <person name="Uhlik O."/>
        </authorList>
    </citation>
    <scope>NUCLEOTIDE SEQUENCE</scope>
    <source>
        <strain evidence="10">A5X3R13</strain>
    </source>
</reference>
<feature type="transmembrane region" description="Helical" evidence="8">
    <location>
        <begin position="326"/>
        <end position="345"/>
    </location>
</feature>
<feature type="transmembrane region" description="Helical" evidence="8">
    <location>
        <begin position="296"/>
        <end position="314"/>
    </location>
</feature>
<dbReference type="InterPro" id="IPR036259">
    <property type="entry name" value="MFS_trans_sf"/>
</dbReference>
<dbReference type="Proteomes" id="UP001164390">
    <property type="component" value="Chromosome"/>
</dbReference>
<dbReference type="PRINTS" id="PR01036">
    <property type="entry name" value="TCRTETB"/>
</dbReference>
<feature type="transmembrane region" description="Helical" evidence="8">
    <location>
        <begin position="224"/>
        <end position="241"/>
    </location>
</feature>
<evidence type="ECO:0000256" key="4">
    <source>
        <dbReference type="ARBA" id="ARBA00022692"/>
    </source>
</evidence>
<keyword evidence="6 8" id="KW-0472">Membrane</keyword>
<dbReference type="AlphaFoldDB" id="A0AA46TFY1"/>
<feature type="region of interest" description="Disordered" evidence="7">
    <location>
        <begin position="453"/>
        <end position="477"/>
    </location>
</feature>
<dbReference type="PANTHER" id="PTHR42718:SF46">
    <property type="entry name" value="BLR6921 PROTEIN"/>
    <property type="match status" value="1"/>
</dbReference>
<dbReference type="Pfam" id="PF07690">
    <property type="entry name" value="MFS_1"/>
    <property type="match status" value="1"/>
</dbReference>
<feature type="transmembrane region" description="Helical" evidence="8">
    <location>
        <begin position="429"/>
        <end position="448"/>
    </location>
</feature>
<accession>A0AA46TFY1</accession>
<protein>
    <submittedName>
        <fullName evidence="10">DHA2 family efflux MFS transporter permease subunit</fullName>
    </submittedName>
</protein>
<dbReference type="CDD" id="cd17321">
    <property type="entry name" value="MFS_MMR_MDR_like"/>
    <property type="match status" value="1"/>
</dbReference>
<feature type="domain" description="Major facilitator superfamily (MFS) profile" evidence="9">
    <location>
        <begin position="8"/>
        <end position="453"/>
    </location>
</feature>
<comment type="subcellular location">
    <subcellularLocation>
        <location evidence="1">Cell membrane</location>
        <topology evidence="1">Multi-pass membrane protein</topology>
    </subcellularLocation>
</comment>
<sequence>MTTAQRWVLGITAVASFMVVLDVMVVMTALDAIRTDLGASLEDLEWTVTAYTLTFAVLLMPAAALGERFGRRRVLIVGLSVFSLASAACALAPGVGWLVAARVVQGVGAAGVTPVALAVLSAAFTPQRRGAALGLFAGVTGLATLGGPVVGGVVVEAASWQWIFWLNLPIGAVLVPLAWRRIDEAYGTTRRLDVVGMVLIAVGCFGVVWALVRGNAAGWDSPEVLGALAVGIVAVAAFVRWELRSPQPMLPMPFFARRGFAAGNAATFLMFAAMFGAVFFLAQFFQAAQGTGPLGAGLRLAPLTVTLSVVAPLVGPQIGRIGERSFVTTGMAALAVGFGWLGIVATRDAAYVTLVVPLVVAGVGASMVIPAAQSAVLGAVPASGTGAASGTFNMLRQLGGAFGIAVTAAVFAGYGGYGSAVAYGDGFGPALATVAGMALLGAFAAGALPSRDRRDGEDYIQPPNPTPVQATSDGAGR</sequence>
<evidence type="ECO:0000256" key="8">
    <source>
        <dbReference type="SAM" id="Phobius"/>
    </source>
</evidence>
<evidence type="ECO:0000256" key="7">
    <source>
        <dbReference type="SAM" id="MobiDB-lite"/>
    </source>
</evidence>
<dbReference type="InterPro" id="IPR011701">
    <property type="entry name" value="MFS"/>
</dbReference>
<evidence type="ECO:0000256" key="3">
    <source>
        <dbReference type="ARBA" id="ARBA00022475"/>
    </source>
</evidence>
<dbReference type="NCBIfam" id="TIGR00711">
    <property type="entry name" value="efflux_EmrB"/>
    <property type="match status" value="1"/>
</dbReference>
<evidence type="ECO:0000256" key="6">
    <source>
        <dbReference type="ARBA" id="ARBA00023136"/>
    </source>
</evidence>
<feature type="transmembrane region" description="Helical" evidence="8">
    <location>
        <begin position="262"/>
        <end position="284"/>
    </location>
</feature>